<comment type="caution">
    <text evidence="2">The sequence shown here is derived from an EMBL/GenBank/DDBJ whole genome shotgun (WGS) entry which is preliminary data.</text>
</comment>
<reference evidence="2 3" key="1">
    <citation type="journal article" date="2013" name="Curr. Biol.">
        <title>The Genome of the Foraminiferan Reticulomyxa filosa.</title>
        <authorList>
            <person name="Glockner G."/>
            <person name="Hulsmann N."/>
            <person name="Schleicher M."/>
            <person name="Noegel A.A."/>
            <person name="Eichinger L."/>
            <person name="Gallinger C."/>
            <person name="Pawlowski J."/>
            <person name="Sierra R."/>
            <person name="Euteneuer U."/>
            <person name="Pillet L."/>
            <person name="Moustafa A."/>
            <person name="Platzer M."/>
            <person name="Groth M."/>
            <person name="Szafranski K."/>
            <person name="Schliwa M."/>
        </authorList>
    </citation>
    <scope>NUCLEOTIDE SEQUENCE [LARGE SCALE GENOMIC DNA]</scope>
</reference>
<evidence type="ECO:0000313" key="2">
    <source>
        <dbReference type="EMBL" id="ETO12333.1"/>
    </source>
</evidence>
<feature type="region of interest" description="Disordered" evidence="1">
    <location>
        <begin position="1"/>
        <end position="20"/>
    </location>
</feature>
<dbReference type="Proteomes" id="UP000023152">
    <property type="component" value="Unassembled WGS sequence"/>
</dbReference>
<protein>
    <submittedName>
        <fullName evidence="2">Uncharacterized protein</fullName>
    </submittedName>
</protein>
<name>X6MEA1_RETFI</name>
<proteinExistence type="predicted"/>
<accession>X6MEA1</accession>
<evidence type="ECO:0000256" key="1">
    <source>
        <dbReference type="SAM" id="MobiDB-lite"/>
    </source>
</evidence>
<keyword evidence="3" id="KW-1185">Reference proteome</keyword>
<sequence>MAKQTTTQNAPKKKTEQSRQITTQFQTLKGLPTPLTESQCVLHKHELLICGVKLVDSNSNNYKHNNKITLLSFGGFHNHILVMKYVSVWSDDNNKDGENEMNKSKQSNKLNKSNNYNQWFSITDDHSNTIIIGRDHGHCYLGARALIGGINNHLLFITYEIKDISVFDLNTFQFIKHDTLPTNNSIRYHCFVSKSANGQVQEMMKTNEKNKQNYQMLLFCLNTGLSIEYDEDNNTFQLHLPVCESIVPFDQYAYVCVSMISSCSLVDGMMLHLLFQNHCTSIRFEKTNVRHLKTLYPIHY</sequence>
<gene>
    <name evidence="2" type="ORF">RFI_25042</name>
</gene>
<dbReference type="AlphaFoldDB" id="X6MEA1"/>
<dbReference type="EMBL" id="ASPP01021513">
    <property type="protein sequence ID" value="ETO12333.1"/>
    <property type="molecule type" value="Genomic_DNA"/>
</dbReference>
<evidence type="ECO:0000313" key="3">
    <source>
        <dbReference type="Proteomes" id="UP000023152"/>
    </source>
</evidence>
<feature type="compositionally biased region" description="Polar residues" evidence="1">
    <location>
        <begin position="1"/>
        <end position="10"/>
    </location>
</feature>
<organism evidence="2 3">
    <name type="scientific">Reticulomyxa filosa</name>
    <dbReference type="NCBI Taxonomy" id="46433"/>
    <lineage>
        <taxon>Eukaryota</taxon>
        <taxon>Sar</taxon>
        <taxon>Rhizaria</taxon>
        <taxon>Retaria</taxon>
        <taxon>Foraminifera</taxon>
        <taxon>Monothalamids</taxon>
        <taxon>Reticulomyxidae</taxon>
        <taxon>Reticulomyxa</taxon>
    </lineage>
</organism>